<dbReference type="OrthoDB" id="3366823at2759"/>
<dbReference type="InterPro" id="IPR053007">
    <property type="entry name" value="CYP450_monoxygenase_sec-met"/>
</dbReference>
<evidence type="ECO:0000313" key="7">
    <source>
        <dbReference type="EMBL" id="KAB8077751.1"/>
    </source>
</evidence>
<feature type="binding site" description="axial binding residue" evidence="6">
    <location>
        <position position="426"/>
    </location>
    <ligand>
        <name>heme</name>
        <dbReference type="ChEBI" id="CHEBI:30413"/>
    </ligand>
    <ligandPart>
        <name>Fe</name>
        <dbReference type="ChEBI" id="CHEBI:18248"/>
    </ligandPart>
</feature>
<evidence type="ECO:0000256" key="1">
    <source>
        <dbReference type="ARBA" id="ARBA00001971"/>
    </source>
</evidence>
<evidence type="ECO:0000256" key="6">
    <source>
        <dbReference type="PIRSR" id="PIRSR602403-1"/>
    </source>
</evidence>
<organism evidence="7 8">
    <name type="scientific">Aspergillus leporis</name>
    <dbReference type="NCBI Taxonomy" id="41062"/>
    <lineage>
        <taxon>Eukaryota</taxon>
        <taxon>Fungi</taxon>
        <taxon>Dikarya</taxon>
        <taxon>Ascomycota</taxon>
        <taxon>Pezizomycotina</taxon>
        <taxon>Eurotiomycetes</taxon>
        <taxon>Eurotiomycetidae</taxon>
        <taxon>Eurotiales</taxon>
        <taxon>Aspergillaceae</taxon>
        <taxon>Aspergillus</taxon>
        <taxon>Aspergillus subgen. Circumdati</taxon>
    </lineage>
</organism>
<evidence type="ECO:0000313" key="8">
    <source>
        <dbReference type="Proteomes" id="UP000326565"/>
    </source>
</evidence>
<keyword evidence="6" id="KW-0349">Heme</keyword>
<evidence type="ECO:0000256" key="5">
    <source>
        <dbReference type="ARBA" id="ARBA00023004"/>
    </source>
</evidence>
<dbReference type="AlphaFoldDB" id="A0A5N5XAP2"/>
<dbReference type="InterPro" id="IPR036396">
    <property type="entry name" value="Cyt_P450_sf"/>
</dbReference>
<keyword evidence="4" id="KW-0560">Oxidoreductase</keyword>
<dbReference type="Gene3D" id="1.10.630.10">
    <property type="entry name" value="Cytochrome P450"/>
    <property type="match status" value="1"/>
</dbReference>
<dbReference type="GO" id="GO:0016705">
    <property type="term" value="F:oxidoreductase activity, acting on paired donors, with incorporation or reduction of molecular oxygen"/>
    <property type="evidence" value="ECO:0007669"/>
    <property type="project" value="InterPro"/>
</dbReference>
<evidence type="ECO:0000256" key="2">
    <source>
        <dbReference type="ARBA" id="ARBA00010617"/>
    </source>
</evidence>
<evidence type="ECO:0000256" key="4">
    <source>
        <dbReference type="ARBA" id="ARBA00023002"/>
    </source>
</evidence>
<protein>
    <submittedName>
        <fullName evidence="7">Cytochrome P450</fullName>
    </submittedName>
</protein>
<dbReference type="GO" id="GO:0020037">
    <property type="term" value="F:heme binding"/>
    <property type="evidence" value="ECO:0007669"/>
    <property type="project" value="InterPro"/>
</dbReference>
<dbReference type="GO" id="GO:0005506">
    <property type="term" value="F:iron ion binding"/>
    <property type="evidence" value="ECO:0007669"/>
    <property type="project" value="InterPro"/>
</dbReference>
<reference evidence="7 8" key="1">
    <citation type="submission" date="2019-04" db="EMBL/GenBank/DDBJ databases">
        <title>Friends and foes A comparative genomics study of 23 Aspergillus species from section Flavi.</title>
        <authorList>
            <consortium name="DOE Joint Genome Institute"/>
            <person name="Kjaerbolling I."/>
            <person name="Vesth T."/>
            <person name="Frisvad J.C."/>
            <person name="Nybo J.L."/>
            <person name="Theobald S."/>
            <person name="Kildgaard S."/>
            <person name="Isbrandt T."/>
            <person name="Kuo A."/>
            <person name="Sato A."/>
            <person name="Lyhne E.K."/>
            <person name="Kogle M.E."/>
            <person name="Wiebenga A."/>
            <person name="Kun R.S."/>
            <person name="Lubbers R.J."/>
            <person name="Makela M.R."/>
            <person name="Barry K."/>
            <person name="Chovatia M."/>
            <person name="Clum A."/>
            <person name="Daum C."/>
            <person name="Haridas S."/>
            <person name="He G."/>
            <person name="LaButti K."/>
            <person name="Lipzen A."/>
            <person name="Mondo S."/>
            <person name="Riley R."/>
            <person name="Salamov A."/>
            <person name="Simmons B.A."/>
            <person name="Magnuson J.K."/>
            <person name="Henrissat B."/>
            <person name="Mortensen U.H."/>
            <person name="Larsen T.O."/>
            <person name="Devries R.P."/>
            <person name="Grigoriev I.V."/>
            <person name="Machida M."/>
            <person name="Baker S.E."/>
            <person name="Andersen M.R."/>
        </authorList>
    </citation>
    <scope>NUCLEOTIDE SEQUENCE [LARGE SCALE GENOMIC DNA]</scope>
    <source>
        <strain evidence="7 8">CBS 151.66</strain>
    </source>
</reference>
<keyword evidence="5 6" id="KW-0408">Iron</keyword>
<keyword evidence="8" id="KW-1185">Reference proteome</keyword>
<name>A0A5N5XAP2_9EURO</name>
<dbReference type="CDD" id="cd11040">
    <property type="entry name" value="CYP7_CYP8-like"/>
    <property type="match status" value="1"/>
</dbReference>
<gene>
    <name evidence="7" type="ORF">BDV29DRAFT_167763</name>
</gene>
<comment type="cofactor">
    <cofactor evidence="1 6">
        <name>heme</name>
        <dbReference type="ChEBI" id="CHEBI:30413"/>
    </cofactor>
</comment>
<dbReference type="PANTHER" id="PTHR47582">
    <property type="entry name" value="P450, PUTATIVE (EUROFUNG)-RELATED"/>
    <property type="match status" value="1"/>
</dbReference>
<dbReference type="PANTHER" id="PTHR47582:SF1">
    <property type="entry name" value="P450, PUTATIVE (EUROFUNG)-RELATED"/>
    <property type="match status" value="1"/>
</dbReference>
<accession>A0A5N5XAP2</accession>
<dbReference type="GO" id="GO:0004497">
    <property type="term" value="F:monooxygenase activity"/>
    <property type="evidence" value="ECO:0007669"/>
    <property type="project" value="InterPro"/>
</dbReference>
<evidence type="ECO:0000256" key="3">
    <source>
        <dbReference type="ARBA" id="ARBA00022723"/>
    </source>
</evidence>
<dbReference type="Pfam" id="PF00067">
    <property type="entry name" value="p450"/>
    <property type="match status" value="1"/>
</dbReference>
<dbReference type="EMBL" id="ML732165">
    <property type="protein sequence ID" value="KAB8077751.1"/>
    <property type="molecule type" value="Genomic_DNA"/>
</dbReference>
<keyword evidence="3 6" id="KW-0479">Metal-binding</keyword>
<proteinExistence type="inferred from homology"/>
<dbReference type="PRINTS" id="PR00465">
    <property type="entry name" value="EP450IV"/>
</dbReference>
<dbReference type="SUPFAM" id="SSF48264">
    <property type="entry name" value="Cytochrome P450"/>
    <property type="match status" value="1"/>
</dbReference>
<sequence>MFQELAYKLIGLVLLAYAAEYLFSLRDDPREPPRLRPKVPLIGHVLGLIRSGPSYHSQLSNAMDAEIYTLGIFNFKLYTSTSTRLLPAIQRQSKTLSFRPMIQHVARRWGDASDETNDIFGGPHLVTDFSHAMKSSLAPGTHLDEQNERMGNRVLVDIDALLNTSNLKQQRSQIKLLEWARHAVVQASSCGVYGTQHPFLNPEVEKSFWQWHAHLSAHISGLDFDIFRNGYAARQKVFDAHVKYCRDIPQDASLLFKERWRVLREAGVSEMDSVKQQATLPIGMLSNTVPTFYWTVWELFSRADLLNHVREELVAQAVVKQEDGFALDVAALKSKCPLLLSVFQETQRVRHIHAAIRKVMKDTLLDGKYLLKAGNYLQMPGNSIHFNTSIWGPSASDFDPYRFVNPGKVKHGGSDFLAWGAPPHLCPARQFAATEILILVALLAIRADLRPASGAWEKNPTLDFNDPITVLNPKKDVQIHVSIREQWAKKWTLHMSQSQIRVPLASG</sequence>
<comment type="similarity">
    <text evidence="2">Belongs to the cytochrome P450 family.</text>
</comment>
<dbReference type="Proteomes" id="UP000326565">
    <property type="component" value="Unassembled WGS sequence"/>
</dbReference>
<dbReference type="InterPro" id="IPR002403">
    <property type="entry name" value="Cyt_P450_E_grp-IV"/>
</dbReference>
<dbReference type="InterPro" id="IPR001128">
    <property type="entry name" value="Cyt_P450"/>
</dbReference>